<dbReference type="Proteomes" id="UP000295696">
    <property type="component" value="Unassembled WGS sequence"/>
</dbReference>
<evidence type="ECO:0000313" key="7">
    <source>
        <dbReference type="Proteomes" id="UP000295696"/>
    </source>
</evidence>
<evidence type="ECO:0000313" key="6">
    <source>
        <dbReference type="EMBL" id="TCS67603.1"/>
    </source>
</evidence>
<proteinExistence type="predicted"/>
<keyword evidence="7" id="KW-1185">Reference proteome</keyword>
<dbReference type="PROSITE" id="PS50977">
    <property type="entry name" value="HTH_TETR_2"/>
    <property type="match status" value="1"/>
</dbReference>
<dbReference type="GO" id="GO:0000976">
    <property type="term" value="F:transcription cis-regulatory region binding"/>
    <property type="evidence" value="ECO:0007669"/>
    <property type="project" value="TreeGrafter"/>
</dbReference>
<dbReference type="Gene3D" id="1.10.10.60">
    <property type="entry name" value="Homeodomain-like"/>
    <property type="match status" value="1"/>
</dbReference>
<evidence type="ECO:0000259" key="5">
    <source>
        <dbReference type="PROSITE" id="PS50977"/>
    </source>
</evidence>
<sequence>MAPPDSPSSSSSDKTRDNLISAGLHLFGAQGFAATSTRQIAARAGTNVASIAYHFGGKIGLHEACGRAVADRMAATVGKPRHHAELTAREAASMIEAMIRNLVRFVTAAPAATDIVAFLLGEIRDHGPAADLIYSRFVGPKHSELCALWAAATGRDAESEAVKIAVFALVGQIVYFRIGQPFVLKRMGWDHLTEAEAARIADVLVNQLHATLERGRE</sequence>
<evidence type="ECO:0000256" key="1">
    <source>
        <dbReference type="ARBA" id="ARBA00023015"/>
    </source>
</evidence>
<dbReference type="OrthoDB" id="2356263at2"/>
<dbReference type="RefSeq" id="WP_132241822.1">
    <property type="nucleotide sequence ID" value="NZ_SLZU01000001.1"/>
</dbReference>
<accession>A0A4R3JMI9</accession>
<dbReference type="InterPro" id="IPR001647">
    <property type="entry name" value="HTH_TetR"/>
</dbReference>
<name>A0A4R3JMI9_9RHOB</name>
<dbReference type="SUPFAM" id="SSF48498">
    <property type="entry name" value="Tetracyclin repressor-like, C-terminal domain"/>
    <property type="match status" value="1"/>
</dbReference>
<keyword evidence="1" id="KW-0805">Transcription regulation</keyword>
<evidence type="ECO:0000256" key="4">
    <source>
        <dbReference type="PROSITE-ProRule" id="PRU00335"/>
    </source>
</evidence>
<gene>
    <name evidence="6" type="ORF">EDD52_101705</name>
</gene>
<dbReference type="AlphaFoldDB" id="A0A4R3JMI9"/>
<keyword evidence="2 4" id="KW-0238">DNA-binding</keyword>
<evidence type="ECO:0000256" key="3">
    <source>
        <dbReference type="ARBA" id="ARBA00023163"/>
    </source>
</evidence>
<dbReference type="Gene3D" id="1.10.357.10">
    <property type="entry name" value="Tetracycline Repressor, domain 2"/>
    <property type="match status" value="1"/>
</dbReference>
<dbReference type="InterPro" id="IPR009057">
    <property type="entry name" value="Homeodomain-like_sf"/>
</dbReference>
<dbReference type="PANTHER" id="PTHR30055:SF234">
    <property type="entry name" value="HTH-TYPE TRANSCRIPTIONAL REGULATOR BETI"/>
    <property type="match status" value="1"/>
</dbReference>
<keyword evidence="3" id="KW-0804">Transcription</keyword>
<dbReference type="EMBL" id="SLZU01000001">
    <property type="protein sequence ID" value="TCS67603.1"/>
    <property type="molecule type" value="Genomic_DNA"/>
</dbReference>
<reference evidence="6 7" key="1">
    <citation type="submission" date="2019-03" db="EMBL/GenBank/DDBJ databases">
        <title>Genomic Encyclopedia of Type Strains, Phase IV (KMG-IV): sequencing the most valuable type-strain genomes for metagenomic binning, comparative biology and taxonomic classification.</title>
        <authorList>
            <person name="Goeker M."/>
        </authorList>
    </citation>
    <scope>NUCLEOTIDE SEQUENCE [LARGE SCALE GENOMIC DNA]</scope>
    <source>
        <strain evidence="6 7">DSM 104836</strain>
    </source>
</reference>
<evidence type="ECO:0000256" key="2">
    <source>
        <dbReference type="ARBA" id="ARBA00023125"/>
    </source>
</evidence>
<feature type="DNA-binding region" description="H-T-H motif" evidence="4">
    <location>
        <begin position="36"/>
        <end position="55"/>
    </location>
</feature>
<dbReference type="Pfam" id="PF09209">
    <property type="entry name" value="CecR_C"/>
    <property type="match status" value="1"/>
</dbReference>
<dbReference type="PANTHER" id="PTHR30055">
    <property type="entry name" value="HTH-TYPE TRANSCRIPTIONAL REGULATOR RUTR"/>
    <property type="match status" value="1"/>
</dbReference>
<comment type="caution">
    <text evidence="6">The sequence shown here is derived from an EMBL/GenBank/DDBJ whole genome shotgun (WGS) entry which is preliminary data.</text>
</comment>
<dbReference type="InterPro" id="IPR015292">
    <property type="entry name" value="Tscrpt_reg_YbiH_C"/>
</dbReference>
<dbReference type="InterPro" id="IPR036271">
    <property type="entry name" value="Tet_transcr_reg_TetR-rel_C_sf"/>
</dbReference>
<dbReference type="PRINTS" id="PR00455">
    <property type="entry name" value="HTHTETR"/>
</dbReference>
<dbReference type="Pfam" id="PF00440">
    <property type="entry name" value="TetR_N"/>
    <property type="match status" value="1"/>
</dbReference>
<organism evidence="6 7">
    <name type="scientific">Primorskyibacter sedentarius</name>
    <dbReference type="NCBI Taxonomy" id="745311"/>
    <lineage>
        <taxon>Bacteria</taxon>
        <taxon>Pseudomonadati</taxon>
        <taxon>Pseudomonadota</taxon>
        <taxon>Alphaproteobacteria</taxon>
        <taxon>Rhodobacterales</taxon>
        <taxon>Roseobacteraceae</taxon>
        <taxon>Primorskyibacter</taxon>
    </lineage>
</organism>
<feature type="domain" description="HTH tetR-type" evidence="5">
    <location>
        <begin position="13"/>
        <end position="73"/>
    </location>
</feature>
<protein>
    <submittedName>
        <fullName evidence="6">TetR family transcriptional regulator</fullName>
    </submittedName>
</protein>
<dbReference type="InterPro" id="IPR050109">
    <property type="entry name" value="HTH-type_TetR-like_transc_reg"/>
</dbReference>
<dbReference type="GO" id="GO:0003700">
    <property type="term" value="F:DNA-binding transcription factor activity"/>
    <property type="evidence" value="ECO:0007669"/>
    <property type="project" value="TreeGrafter"/>
</dbReference>
<dbReference type="SUPFAM" id="SSF46689">
    <property type="entry name" value="Homeodomain-like"/>
    <property type="match status" value="1"/>
</dbReference>